<reference evidence="1 2" key="1">
    <citation type="submission" date="2019-02" db="EMBL/GenBank/DDBJ databases">
        <title>Deep-cultivation of Planctomycetes and their phenomic and genomic characterization uncovers novel biology.</title>
        <authorList>
            <person name="Wiegand S."/>
            <person name="Jogler M."/>
            <person name="Boedeker C."/>
            <person name="Pinto D."/>
            <person name="Vollmers J."/>
            <person name="Rivas-Marin E."/>
            <person name="Kohn T."/>
            <person name="Peeters S.H."/>
            <person name="Heuer A."/>
            <person name="Rast P."/>
            <person name="Oberbeckmann S."/>
            <person name="Bunk B."/>
            <person name="Jeske O."/>
            <person name="Meyerdierks A."/>
            <person name="Storesund J.E."/>
            <person name="Kallscheuer N."/>
            <person name="Luecker S."/>
            <person name="Lage O.M."/>
            <person name="Pohl T."/>
            <person name="Merkel B.J."/>
            <person name="Hornburger P."/>
            <person name="Mueller R.-W."/>
            <person name="Bruemmer F."/>
            <person name="Labrenz M."/>
            <person name="Spormann A.M."/>
            <person name="Op den Camp H."/>
            <person name="Overmann J."/>
            <person name="Amann R."/>
            <person name="Jetten M.S.M."/>
            <person name="Mascher T."/>
            <person name="Medema M.H."/>
            <person name="Devos D.P."/>
            <person name="Kaster A.-K."/>
            <person name="Ovreas L."/>
            <person name="Rohde M."/>
            <person name="Galperin M.Y."/>
            <person name="Jogler C."/>
        </authorList>
    </citation>
    <scope>NUCLEOTIDE SEQUENCE [LARGE SCALE GENOMIC DNA]</scope>
    <source>
        <strain evidence="1 2">Spa11</strain>
    </source>
</reference>
<dbReference type="AlphaFoldDB" id="A0A518KEN4"/>
<name>A0A518KEN4_9BACT</name>
<dbReference type="KEGG" id="bmei:Spa11_44760"/>
<evidence type="ECO:0000313" key="1">
    <source>
        <dbReference type="EMBL" id="QDV76251.1"/>
    </source>
</evidence>
<dbReference type="InterPro" id="IPR026350">
    <property type="entry name" value="GxxExxY"/>
</dbReference>
<sequence length="123" mass="14114">MSESEITERIIQAVIKVHQVLGPGFLERVYHNAISFELHRQGLTAESEKEVTIYYEGEVVGCHQLDLVVENRVIVELKTVEELAGIHYAQLRSYLRATKMRVGLLVNLAKEKADFRRVELTSY</sequence>
<dbReference type="Pfam" id="PF13366">
    <property type="entry name" value="PDDEXK_3"/>
    <property type="match status" value="1"/>
</dbReference>
<dbReference type="Proteomes" id="UP000316426">
    <property type="component" value="Chromosome"/>
</dbReference>
<dbReference type="NCBIfam" id="TIGR04256">
    <property type="entry name" value="GxxExxY"/>
    <property type="match status" value="1"/>
</dbReference>
<organism evidence="1 2">
    <name type="scientific">Botrimarina mediterranea</name>
    <dbReference type="NCBI Taxonomy" id="2528022"/>
    <lineage>
        <taxon>Bacteria</taxon>
        <taxon>Pseudomonadati</taxon>
        <taxon>Planctomycetota</taxon>
        <taxon>Planctomycetia</taxon>
        <taxon>Pirellulales</taxon>
        <taxon>Lacipirellulaceae</taxon>
        <taxon>Botrimarina</taxon>
    </lineage>
</organism>
<dbReference type="RefSeq" id="WP_145116708.1">
    <property type="nucleotide sequence ID" value="NZ_CP036349.1"/>
</dbReference>
<evidence type="ECO:0008006" key="3">
    <source>
        <dbReference type="Google" id="ProtNLM"/>
    </source>
</evidence>
<gene>
    <name evidence="1" type="ORF">Spa11_44760</name>
</gene>
<protein>
    <recommendedName>
        <fullName evidence="3">GxxExxY protein</fullName>
    </recommendedName>
</protein>
<keyword evidence="2" id="KW-1185">Reference proteome</keyword>
<accession>A0A518KEN4</accession>
<dbReference type="EMBL" id="CP036349">
    <property type="protein sequence ID" value="QDV76251.1"/>
    <property type="molecule type" value="Genomic_DNA"/>
</dbReference>
<evidence type="ECO:0000313" key="2">
    <source>
        <dbReference type="Proteomes" id="UP000316426"/>
    </source>
</evidence>
<proteinExistence type="predicted"/>